<sequence>MHDGFNTRIDAIAADALYERASAFGHSIEEEVDALRREAQPLSIADKVALSARQRAMAPTDCLSDDSTLIIRWYRDTNGGRDTDDGWIDDHRR</sequence>
<dbReference type="Proteomes" id="UP001139486">
    <property type="component" value="Unassembled WGS sequence"/>
</dbReference>
<name>A0A9X2HRW6_9SPHN</name>
<dbReference type="AlphaFoldDB" id="A0A9X2HRW6"/>
<protein>
    <submittedName>
        <fullName evidence="1">Uncharacterized protein</fullName>
    </submittedName>
</protein>
<evidence type="ECO:0000313" key="2">
    <source>
        <dbReference type="Proteomes" id="UP001139486"/>
    </source>
</evidence>
<dbReference type="RefSeq" id="WP_254290338.1">
    <property type="nucleotide sequence ID" value="NZ_JAMLDY010000024.1"/>
</dbReference>
<dbReference type="EMBL" id="JAMLDY010000024">
    <property type="protein sequence ID" value="MCP3736351.1"/>
    <property type="molecule type" value="Genomic_DNA"/>
</dbReference>
<gene>
    <name evidence="1" type="ORF">M9979_15900</name>
</gene>
<organism evidence="1 2">
    <name type="scientific">Sphingomonas liriopis</name>
    <dbReference type="NCBI Taxonomy" id="2949094"/>
    <lineage>
        <taxon>Bacteria</taxon>
        <taxon>Pseudomonadati</taxon>
        <taxon>Pseudomonadota</taxon>
        <taxon>Alphaproteobacteria</taxon>
        <taxon>Sphingomonadales</taxon>
        <taxon>Sphingomonadaceae</taxon>
        <taxon>Sphingomonas</taxon>
    </lineage>
</organism>
<keyword evidence="2" id="KW-1185">Reference proteome</keyword>
<proteinExistence type="predicted"/>
<accession>A0A9X2HRW6</accession>
<reference evidence="1" key="1">
    <citation type="submission" date="2022-05" db="EMBL/GenBank/DDBJ databases">
        <title>Sphingomonas sp. strain RP10 Genome sequencing and assembly.</title>
        <authorList>
            <person name="Kim I."/>
        </authorList>
    </citation>
    <scope>NUCLEOTIDE SEQUENCE</scope>
    <source>
        <strain evidence="1">RP10</strain>
    </source>
</reference>
<evidence type="ECO:0000313" key="1">
    <source>
        <dbReference type="EMBL" id="MCP3736351.1"/>
    </source>
</evidence>
<comment type="caution">
    <text evidence="1">The sequence shown here is derived from an EMBL/GenBank/DDBJ whole genome shotgun (WGS) entry which is preliminary data.</text>
</comment>